<dbReference type="PANTHER" id="PTHR24056:SF495">
    <property type="entry name" value="CYCLIN-DEPENDENT KINASE 8-RELATED"/>
    <property type="match status" value="1"/>
</dbReference>
<evidence type="ECO:0000256" key="3">
    <source>
        <dbReference type="ARBA" id="ARBA00006485"/>
    </source>
</evidence>
<dbReference type="InterPro" id="IPR007305">
    <property type="entry name" value="Vesicle_transpt_Got1/SFT2"/>
</dbReference>
<evidence type="ECO:0000259" key="26">
    <source>
        <dbReference type="PROSITE" id="PS50011"/>
    </source>
</evidence>
<dbReference type="EC" id="2.7.11.22" evidence="5"/>
<keyword evidence="7" id="KW-0723">Serine/threonine-protein kinase</keyword>
<dbReference type="AlphaFoldDB" id="A0A2N1JFT3"/>
<keyword evidence="9 25" id="KW-0812">Transmembrane</keyword>
<keyword evidence="28" id="KW-1185">Reference proteome</keyword>
<gene>
    <name evidence="27" type="primary">SSN3</name>
    <name evidence="27" type="ORF">MVES_000300</name>
</gene>
<dbReference type="GO" id="GO:0046872">
    <property type="term" value="F:metal ion binding"/>
    <property type="evidence" value="ECO:0007669"/>
    <property type="project" value="UniProtKB-KW"/>
</dbReference>
<evidence type="ECO:0000256" key="24">
    <source>
        <dbReference type="ARBA" id="ARBA00049280"/>
    </source>
</evidence>
<evidence type="ECO:0000256" key="11">
    <source>
        <dbReference type="ARBA" id="ARBA00022741"/>
    </source>
</evidence>
<evidence type="ECO:0000256" key="12">
    <source>
        <dbReference type="ARBA" id="ARBA00022777"/>
    </source>
</evidence>
<keyword evidence="13" id="KW-0067">ATP-binding</keyword>
<evidence type="ECO:0000256" key="13">
    <source>
        <dbReference type="ARBA" id="ARBA00022840"/>
    </source>
</evidence>
<dbReference type="Gene3D" id="1.10.510.10">
    <property type="entry name" value="Transferase(Phosphotransferase) domain 1"/>
    <property type="match status" value="1"/>
</dbReference>
<name>A0A2N1JFT3_9BASI</name>
<keyword evidence="6" id="KW-0678">Repressor</keyword>
<evidence type="ECO:0000256" key="4">
    <source>
        <dbReference type="ARBA" id="ARBA00012409"/>
    </source>
</evidence>
<dbReference type="PROSITE" id="PS50011">
    <property type="entry name" value="PROTEIN_KINASE_DOM"/>
    <property type="match status" value="1"/>
</dbReference>
<dbReference type="Pfam" id="PF00069">
    <property type="entry name" value="Pkinase"/>
    <property type="match status" value="1"/>
</dbReference>
<dbReference type="EMBL" id="KZ454987">
    <property type="protein sequence ID" value="PKI85386.1"/>
    <property type="molecule type" value="Genomic_DNA"/>
</dbReference>
<dbReference type="EC" id="2.7.11.23" evidence="4"/>
<evidence type="ECO:0000256" key="14">
    <source>
        <dbReference type="ARBA" id="ARBA00022842"/>
    </source>
</evidence>
<dbReference type="GO" id="GO:0016192">
    <property type="term" value="P:vesicle-mediated transport"/>
    <property type="evidence" value="ECO:0007669"/>
    <property type="project" value="InterPro"/>
</dbReference>
<evidence type="ECO:0000256" key="6">
    <source>
        <dbReference type="ARBA" id="ARBA00022491"/>
    </source>
</evidence>
<dbReference type="InterPro" id="IPR050108">
    <property type="entry name" value="CDK"/>
</dbReference>
<evidence type="ECO:0000256" key="20">
    <source>
        <dbReference type="ARBA" id="ARBA00023242"/>
    </source>
</evidence>
<keyword evidence="15 25" id="KW-1133">Transmembrane helix</keyword>
<keyword evidence="16" id="KW-0805">Transcription regulation</keyword>
<evidence type="ECO:0000256" key="16">
    <source>
        <dbReference type="ARBA" id="ARBA00023015"/>
    </source>
</evidence>
<evidence type="ECO:0000256" key="1">
    <source>
        <dbReference type="ARBA" id="ARBA00004123"/>
    </source>
</evidence>
<keyword evidence="17 25" id="KW-0472">Membrane</keyword>
<accession>A0A2N1JFT3</accession>
<evidence type="ECO:0000313" key="28">
    <source>
        <dbReference type="Proteomes" id="UP000232875"/>
    </source>
</evidence>
<evidence type="ECO:0000256" key="9">
    <source>
        <dbReference type="ARBA" id="ARBA00022692"/>
    </source>
</evidence>
<keyword evidence="18" id="KW-0010">Activator</keyword>
<comment type="catalytic activity">
    <reaction evidence="24">
        <text>[DNA-directed RNA polymerase] + ATP = phospho-[DNA-directed RNA polymerase] + ADP + H(+)</text>
        <dbReference type="Rhea" id="RHEA:10216"/>
        <dbReference type="Rhea" id="RHEA-COMP:11321"/>
        <dbReference type="Rhea" id="RHEA-COMP:11322"/>
        <dbReference type="ChEBI" id="CHEBI:15378"/>
        <dbReference type="ChEBI" id="CHEBI:30616"/>
        <dbReference type="ChEBI" id="CHEBI:43176"/>
        <dbReference type="ChEBI" id="CHEBI:68546"/>
        <dbReference type="ChEBI" id="CHEBI:456216"/>
        <dbReference type="EC" id="2.7.11.23"/>
    </reaction>
</comment>
<keyword evidence="8" id="KW-0808">Transferase</keyword>
<organism evidence="27 28">
    <name type="scientific">Malassezia vespertilionis</name>
    <dbReference type="NCBI Taxonomy" id="2020962"/>
    <lineage>
        <taxon>Eukaryota</taxon>
        <taxon>Fungi</taxon>
        <taxon>Dikarya</taxon>
        <taxon>Basidiomycota</taxon>
        <taxon>Ustilaginomycotina</taxon>
        <taxon>Malasseziomycetes</taxon>
        <taxon>Malasseziales</taxon>
        <taxon>Malasseziaceae</taxon>
        <taxon>Malassezia</taxon>
    </lineage>
</organism>
<comment type="similarity">
    <text evidence="3">Belongs to the protein kinase superfamily. CMGC Ser/Thr protein kinase family. CDC2/CDKX subfamily.</text>
</comment>
<dbReference type="Pfam" id="PF04178">
    <property type="entry name" value="Got1"/>
    <property type="match status" value="1"/>
</dbReference>
<keyword evidence="20" id="KW-0539">Nucleus</keyword>
<dbReference type="GO" id="GO:0016020">
    <property type="term" value="C:membrane"/>
    <property type="evidence" value="ECO:0007669"/>
    <property type="project" value="UniProtKB-SubCell"/>
</dbReference>
<dbReference type="GO" id="GO:0012505">
    <property type="term" value="C:endomembrane system"/>
    <property type="evidence" value="ECO:0007669"/>
    <property type="project" value="UniProtKB-ARBA"/>
</dbReference>
<evidence type="ECO:0000256" key="2">
    <source>
        <dbReference type="ARBA" id="ARBA00004141"/>
    </source>
</evidence>
<evidence type="ECO:0000256" key="25">
    <source>
        <dbReference type="SAM" id="Phobius"/>
    </source>
</evidence>
<dbReference type="PROSITE" id="PS00108">
    <property type="entry name" value="PROTEIN_KINASE_ST"/>
    <property type="match status" value="1"/>
</dbReference>
<keyword evidence="10" id="KW-0479">Metal-binding</keyword>
<proteinExistence type="inferred from homology"/>
<sequence length="539" mass="59894">MPADRSVVPASASAADIMRAYRSMRTAYRRPVLSRYRVLGFLSSGTYGRVYKVQELVPSGPGRDARIYAIKKFKPDREGDTQTYTGISLSAIREIALNRELRHENVVWLREVLLEENAIFLVYEFVDHDFLQIIHHHLTVLRTPINGAVIKSLMWQLLNGVQYLHANWIMHRDLKPANILITARGVVKIGDLGLARVYADPMISLYSTDMVVVTIWYRAPELLLGARHYTPAIDLWAAGCIWGELAALRPMFKGEEVRMGARVKVVPLQTNQLGKIVDILGTPNHERWPTIDTMPDYAEWQRVRGGDNVPPTLYQWYADRTGTAAGYDLFDKLLQYDPAQRLTAAAALRHPWFAEDPLPTANAFQFLPQGRSSYPPGKVTVGATHPVAPAPPKRTREVKVGALPVLTAEIGVGLVSGGIFFLFMGVVLFLDATLLALGNILFVAGIAMLIGPQKTLSFFARKQKIRGTLCFFAGMTLVFLRYTFFGMLVETVGFLNLFGDFFPVILSFLRQVPGVGTLLTLPGLGGALDQLAGVRRSAV</sequence>
<dbReference type="InterPro" id="IPR008271">
    <property type="entry name" value="Ser/Thr_kinase_AS"/>
</dbReference>
<dbReference type="SMART" id="SM00220">
    <property type="entry name" value="S_TKc"/>
    <property type="match status" value="1"/>
</dbReference>
<dbReference type="Gene3D" id="3.30.200.20">
    <property type="entry name" value="Phosphorylase Kinase, domain 1"/>
    <property type="match status" value="1"/>
</dbReference>
<evidence type="ECO:0000256" key="21">
    <source>
        <dbReference type="ARBA" id="ARBA00041823"/>
    </source>
</evidence>
<evidence type="ECO:0000256" key="22">
    <source>
        <dbReference type="ARBA" id="ARBA00047811"/>
    </source>
</evidence>
<dbReference type="SUPFAM" id="SSF56112">
    <property type="entry name" value="Protein kinase-like (PK-like)"/>
    <property type="match status" value="1"/>
</dbReference>
<evidence type="ECO:0000256" key="17">
    <source>
        <dbReference type="ARBA" id="ARBA00023136"/>
    </source>
</evidence>
<keyword evidence="11" id="KW-0547">Nucleotide-binding</keyword>
<evidence type="ECO:0000313" key="27">
    <source>
        <dbReference type="EMBL" id="PKI85386.1"/>
    </source>
</evidence>
<dbReference type="InterPro" id="IPR011009">
    <property type="entry name" value="Kinase-like_dom_sf"/>
</dbReference>
<dbReference type="Proteomes" id="UP000232875">
    <property type="component" value="Unassembled WGS sequence"/>
</dbReference>
<evidence type="ECO:0000256" key="15">
    <source>
        <dbReference type="ARBA" id="ARBA00022989"/>
    </source>
</evidence>
<evidence type="ECO:0000256" key="23">
    <source>
        <dbReference type="ARBA" id="ARBA00048367"/>
    </source>
</evidence>
<dbReference type="InterPro" id="IPR000719">
    <property type="entry name" value="Prot_kinase_dom"/>
</dbReference>
<dbReference type="GO" id="GO:0016592">
    <property type="term" value="C:mediator complex"/>
    <property type="evidence" value="ECO:0007669"/>
    <property type="project" value="TreeGrafter"/>
</dbReference>
<feature type="transmembrane region" description="Helical" evidence="25">
    <location>
        <begin position="403"/>
        <end position="428"/>
    </location>
</feature>
<evidence type="ECO:0000256" key="18">
    <source>
        <dbReference type="ARBA" id="ARBA00023159"/>
    </source>
</evidence>
<comment type="catalytic activity">
    <reaction evidence="23">
        <text>L-seryl-[protein] + ATP = O-phospho-L-seryl-[protein] + ADP + H(+)</text>
        <dbReference type="Rhea" id="RHEA:17989"/>
        <dbReference type="Rhea" id="RHEA-COMP:9863"/>
        <dbReference type="Rhea" id="RHEA-COMP:11604"/>
        <dbReference type="ChEBI" id="CHEBI:15378"/>
        <dbReference type="ChEBI" id="CHEBI:29999"/>
        <dbReference type="ChEBI" id="CHEBI:30616"/>
        <dbReference type="ChEBI" id="CHEBI:83421"/>
        <dbReference type="ChEBI" id="CHEBI:456216"/>
        <dbReference type="EC" id="2.7.11.22"/>
    </reaction>
</comment>
<evidence type="ECO:0000256" key="10">
    <source>
        <dbReference type="ARBA" id="ARBA00022723"/>
    </source>
</evidence>
<dbReference type="GO" id="GO:0008353">
    <property type="term" value="F:RNA polymerase II CTD heptapeptide repeat kinase activity"/>
    <property type="evidence" value="ECO:0007669"/>
    <property type="project" value="UniProtKB-EC"/>
</dbReference>
<feature type="transmembrane region" description="Helical" evidence="25">
    <location>
        <begin position="465"/>
        <end position="485"/>
    </location>
</feature>
<feature type="transmembrane region" description="Helical" evidence="25">
    <location>
        <begin position="434"/>
        <end position="453"/>
    </location>
</feature>
<dbReference type="PANTHER" id="PTHR24056">
    <property type="entry name" value="CELL DIVISION PROTEIN KINASE"/>
    <property type="match status" value="1"/>
</dbReference>
<dbReference type="FunFam" id="1.10.510.10:FF:000408">
    <property type="entry name" value="Serine/threonine-protein kinase SSN3"/>
    <property type="match status" value="1"/>
</dbReference>
<comment type="subcellular location">
    <subcellularLocation>
        <location evidence="2">Membrane</location>
        <topology evidence="2">Multi-pass membrane protein</topology>
    </subcellularLocation>
    <subcellularLocation>
        <location evidence="1">Nucleus</location>
    </subcellularLocation>
</comment>
<protein>
    <recommendedName>
        <fullName evidence="21">Cyclin-dependent kinase 8</fullName>
        <ecNumber evidence="5">2.7.11.22</ecNumber>
        <ecNumber evidence="4">2.7.11.23</ecNumber>
    </recommendedName>
</protein>
<comment type="catalytic activity">
    <reaction evidence="22">
        <text>L-threonyl-[protein] + ATP = O-phospho-L-threonyl-[protein] + ADP + H(+)</text>
        <dbReference type="Rhea" id="RHEA:46608"/>
        <dbReference type="Rhea" id="RHEA-COMP:11060"/>
        <dbReference type="Rhea" id="RHEA-COMP:11605"/>
        <dbReference type="ChEBI" id="CHEBI:15378"/>
        <dbReference type="ChEBI" id="CHEBI:30013"/>
        <dbReference type="ChEBI" id="CHEBI:30616"/>
        <dbReference type="ChEBI" id="CHEBI:61977"/>
        <dbReference type="ChEBI" id="CHEBI:456216"/>
        <dbReference type="EC" id="2.7.11.22"/>
    </reaction>
</comment>
<reference evidence="27 28" key="1">
    <citation type="submission" date="2017-10" db="EMBL/GenBank/DDBJ databases">
        <title>A novel species of cold-tolerant Malassezia isolated from bats.</title>
        <authorList>
            <person name="Lorch J.M."/>
            <person name="Palmer J.M."/>
            <person name="Vanderwolf K.J."/>
            <person name="Schmidt K.Z."/>
            <person name="Verant M.L."/>
            <person name="Weller T.J."/>
            <person name="Blehert D.S."/>
        </authorList>
    </citation>
    <scope>NUCLEOTIDE SEQUENCE [LARGE SCALE GENOMIC DNA]</scope>
    <source>
        <strain evidence="27 28">NWHC:44797-103</strain>
    </source>
</reference>
<evidence type="ECO:0000256" key="8">
    <source>
        <dbReference type="ARBA" id="ARBA00022679"/>
    </source>
</evidence>
<evidence type="ECO:0000256" key="5">
    <source>
        <dbReference type="ARBA" id="ARBA00012425"/>
    </source>
</evidence>
<dbReference type="OrthoDB" id="6284126at2759"/>
<dbReference type="GO" id="GO:0004693">
    <property type="term" value="F:cyclin-dependent protein serine/threonine kinase activity"/>
    <property type="evidence" value="ECO:0007669"/>
    <property type="project" value="UniProtKB-EC"/>
</dbReference>
<evidence type="ECO:0000256" key="19">
    <source>
        <dbReference type="ARBA" id="ARBA00023163"/>
    </source>
</evidence>
<dbReference type="GO" id="GO:0005737">
    <property type="term" value="C:cytoplasm"/>
    <property type="evidence" value="ECO:0007669"/>
    <property type="project" value="UniProtKB-ARBA"/>
</dbReference>
<dbReference type="GO" id="GO:0005524">
    <property type="term" value="F:ATP binding"/>
    <property type="evidence" value="ECO:0007669"/>
    <property type="project" value="UniProtKB-KW"/>
</dbReference>
<dbReference type="STRING" id="2020962.A0A2N1JFT3"/>
<keyword evidence="19" id="KW-0804">Transcription</keyword>
<evidence type="ECO:0000256" key="7">
    <source>
        <dbReference type="ARBA" id="ARBA00022527"/>
    </source>
</evidence>
<keyword evidence="14" id="KW-0460">Magnesium</keyword>
<feature type="domain" description="Protein kinase" evidence="26">
    <location>
        <begin position="36"/>
        <end position="353"/>
    </location>
</feature>
<keyword evidence="12" id="KW-0418">Kinase</keyword>